<evidence type="ECO:0000313" key="3">
    <source>
        <dbReference type="Proteomes" id="UP001620597"/>
    </source>
</evidence>
<proteinExistence type="predicted"/>
<sequence length="311" mass="33968">MLLSACGGSSGADSNSGSSGDGGDGGDSSGITPLLEDTNPTLSSASYDGENTELAHNTLVQASIIYDEEIDYDEPDHHYYLHTAPASGYISVILHSEFLQGSSGDIALEVVEYNAQPAGDLSFEWSGNQVIIFPVSAGLTYRIAIYPNVTYEDEDDDSYDEGQVDYQLTLSSVSRHLLDMSSTEHLALVFSDIMITDCDDDSHPMSLGYDYAPFVIDLDAGHFVGDHWGYWQMPEPQPVSQSGDLIQFSADYRVLMNELFNLDNTLTAQINLSDNRFTGVSNSTANVSYNGNVISSECQSYHYDGEVFWLL</sequence>
<feature type="region of interest" description="Disordered" evidence="1">
    <location>
        <begin position="1"/>
        <end position="50"/>
    </location>
</feature>
<dbReference type="RefSeq" id="WP_416206725.1">
    <property type="nucleotide sequence ID" value="NZ_JBBKTX010000019.1"/>
</dbReference>
<comment type="caution">
    <text evidence="2">The sequence shown here is derived from an EMBL/GenBank/DDBJ whole genome shotgun (WGS) entry which is preliminary data.</text>
</comment>
<organism evidence="2 3">
    <name type="scientific">Oceanobacter antarcticus</name>
    <dbReference type="NCBI Taxonomy" id="3133425"/>
    <lineage>
        <taxon>Bacteria</taxon>
        <taxon>Pseudomonadati</taxon>
        <taxon>Pseudomonadota</taxon>
        <taxon>Gammaproteobacteria</taxon>
        <taxon>Oceanospirillales</taxon>
        <taxon>Oceanospirillaceae</taxon>
        <taxon>Oceanobacter</taxon>
    </lineage>
</organism>
<gene>
    <name evidence="2" type="ORF">WG929_14975</name>
</gene>
<dbReference type="EMBL" id="JBBKTX010000019">
    <property type="protein sequence ID" value="MFK4753716.1"/>
    <property type="molecule type" value="Genomic_DNA"/>
</dbReference>
<dbReference type="Proteomes" id="UP001620597">
    <property type="component" value="Unassembled WGS sequence"/>
</dbReference>
<reference evidence="2 3" key="1">
    <citation type="submission" date="2024-03" db="EMBL/GenBank/DDBJ databases">
        <title>High-quality draft genome sequence of Oceanobacter sp. wDCs-4.</title>
        <authorList>
            <person name="Dong C."/>
        </authorList>
    </citation>
    <scope>NUCLEOTIDE SEQUENCE [LARGE SCALE GENOMIC DNA]</scope>
    <source>
        <strain evidence="3">wDCs-4</strain>
    </source>
</reference>
<keyword evidence="3" id="KW-1185">Reference proteome</keyword>
<evidence type="ECO:0000256" key="1">
    <source>
        <dbReference type="SAM" id="MobiDB-lite"/>
    </source>
</evidence>
<evidence type="ECO:0008006" key="4">
    <source>
        <dbReference type="Google" id="ProtNLM"/>
    </source>
</evidence>
<protein>
    <recommendedName>
        <fullName evidence="4">DUF4382 domain-containing protein</fullName>
    </recommendedName>
</protein>
<accession>A0ABW8NL66</accession>
<evidence type="ECO:0000313" key="2">
    <source>
        <dbReference type="EMBL" id="MFK4753716.1"/>
    </source>
</evidence>
<feature type="compositionally biased region" description="Gly residues" evidence="1">
    <location>
        <begin position="19"/>
        <end position="28"/>
    </location>
</feature>
<name>A0ABW8NL66_9GAMM</name>